<sequence>MKFSCKMKVAFVAFFGTSCLVSADRSKLLKRGGTVRGAQSDEDITEDVAFWTRMLQMGSMPDRPMTPSPTPTNQQDTAFPTRASIPQTPQPTDVSIETPQPTNTSIETPQPTDVSIPQTPQPTDASIPETPQPTPFPTVGAPDPTNPPMGGGGGGNPTANDDAATMNAGDDAFISVLDNDTPGNPNDSLFVKAITSGASNGICAISLSIDEVVYTPNNGFTGSDSCEYEACDSIPLCDTAKVTITVV</sequence>
<dbReference type="GeneID" id="7451462"/>
<dbReference type="PROSITE" id="PS51257">
    <property type="entry name" value="PROKAR_LIPOPROTEIN"/>
    <property type="match status" value="1"/>
</dbReference>
<reference evidence="3 4" key="2">
    <citation type="journal article" date="2008" name="Nature">
        <title>The Phaeodactylum genome reveals the evolutionary history of diatom genomes.</title>
        <authorList>
            <person name="Bowler C."/>
            <person name="Allen A.E."/>
            <person name="Badger J.H."/>
            <person name="Grimwood J."/>
            <person name="Jabbari K."/>
            <person name="Kuo A."/>
            <person name="Maheswari U."/>
            <person name="Martens C."/>
            <person name="Maumus F."/>
            <person name="Otillar R.P."/>
            <person name="Rayko E."/>
            <person name="Salamov A."/>
            <person name="Vandepoele K."/>
            <person name="Beszteri B."/>
            <person name="Gruber A."/>
            <person name="Heijde M."/>
            <person name="Katinka M."/>
            <person name="Mock T."/>
            <person name="Valentin K."/>
            <person name="Verret F."/>
            <person name="Berges J.A."/>
            <person name="Brownlee C."/>
            <person name="Cadoret J.P."/>
            <person name="Chiovitti A."/>
            <person name="Choi C.J."/>
            <person name="Coesel S."/>
            <person name="De Martino A."/>
            <person name="Detter J.C."/>
            <person name="Durkin C."/>
            <person name="Falciatore A."/>
            <person name="Fournet J."/>
            <person name="Haruta M."/>
            <person name="Huysman M.J."/>
            <person name="Jenkins B.D."/>
            <person name="Jiroutova K."/>
            <person name="Jorgensen R.E."/>
            <person name="Joubert Y."/>
            <person name="Kaplan A."/>
            <person name="Kroger N."/>
            <person name="Kroth P.G."/>
            <person name="La Roche J."/>
            <person name="Lindquist E."/>
            <person name="Lommer M."/>
            <person name="Martin-Jezequel V."/>
            <person name="Lopez P.J."/>
            <person name="Lucas S."/>
            <person name="Mangogna M."/>
            <person name="McGinnis K."/>
            <person name="Medlin L.K."/>
            <person name="Montsant A."/>
            <person name="Oudot-Le Secq M.P."/>
            <person name="Napoli C."/>
            <person name="Obornik M."/>
            <person name="Parker M.S."/>
            <person name="Petit J.L."/>
            <person name="Porcel B.M."/>
            <person name="Poulsen N."/>
            <person name="Robison M."/>
            <person name="Rychlewski L."/>
            <person name="Rynearson T.A."/>
            <person name="Schmutz J."/>
            <person name="Shapiro H."/>
            <person name="Siaut M."/>
            <person name="Stanley M."/>
            <person name="Sussman M.R."/>
            <person name="Taylor A.R."/>
            <person name="Vardi A."/>
            <person name="von Dassow P."/>
            <person name="Vyverman W."/>
            <person name="Willis A."/>
            <person name="Wyrwicz L.S."/>
            <person name="Rokhsar D.S."/>
            <person name="Weissenbach J."/>
            <person name="Armbrust E.V."/>
            <person name="Green B.R."/>
            <person name="Van de Peer Y."/>
            <person name="Grigoriev I.V."/>
        </authorList>
    </citation>
    <scope>NUCLEOTIDE SEQUENCE [LARGE SCALE GENOMIC DNA]</scope>
    <source>
        <strain evidence="3 4">CCMP1335</strain>
    </source>
</reference>
<keyword evidence="4" id="KW-1185">Reference proteome</keyword>
<dbReference type="PaxDb" id="35128-Thaps1388"/>
<dbReference type="AlphaFoldDB" id="B8BQT1"/>
<dbReference type="HOGENOM" id="CLU_1126452_0_0_1"/>
<evidence type="ECO:0000256" key="1">
    <source>
        <dbReference type="SAM" id="MobiDB-lite"/>
    </source>
</evidence>
<name>B8BQT1_THAPS</name>
<dbReference type="Gene3D" id="2.60.40.3440">
    <property type="match status" value="1"/>
</dbReference>
<dbReference type="InParanoid" id="B8BQT1"/>
<dbReference type="Proteomes" id="UP000001449">
    <property type="component" value="Chromosome 1"/>
</dbReference>
<gene>
    <name evidence="3" type="ORF">THAPSDRAFT_1388</name>
</gene>
<dbReference type="eggNOG" id="ENOG502QZ9H">
    <property type="taxonomic scope" value="Eukaryota"/>
</dbReference>
<feature type="chain" id="PRO_5002868491" evidence="2">
    <location>
        <begin position="24"/>
        <end position="247"/>
    </location>
</feature>
<feature type="signal peptide" evidence="2">
    <location>
        <begin position="1"/>
        <end position="23"/>
    </location>
</feature>
<feature type="compositionally biased region" description="Polar residues" evidence="1">
    <location>
        <begin position="71"/>
        <end position="124"/>
    </location>
</feature>
<organism evidence="3 4">
    <name type="scientific">Thalassiosira pseudonana</name>
    <name type="common">Marine diatom</name>
    <name type="synonym">Cyclotella nana</name>
    <dbReference type="NCBI Taxonomy" id="35128"/>
    <lineage>
        <taxon>Eukaryota</taxon>
        <taxon>Sar</taxon>
        <taxon>Stramenopiles</taxon>
        <taxon>Ochrophyta</taxon>
        <taxon>Bacillariophyta</taxon>
        <taxon>Coscinodiscophyceae</taxon>
        <taxon>Thalassiosirophycidae</taxon>
        <taxon>Thalassiosirales</taxon>
        <taxon>Thalassiosiraceae</taxon>
        <taxon>Thalassiosira</taxon>
    </lineage>
</organism>
<evidence type="ECO:0000256" key="2">
    <source>
        <dbReference type="SAM" id="SignalP"/>
    </source>
</evidence>
<dbReference type="Pfam" id="PF17963">
    <property type="entry name" value="Big_9"/>
    <property type="match status" value="1"/>
</dbReference>
<reference evidence="3 4" key="1">
    <citation type="journal article" date="2004" name="Science">
        <title>The genome of the diatom Thalassiosira pseudonana: ecology, evolution, and metabolism.</title>
        <authorList>
            <person name="Armbrust E.V."/>
            <person name="Berges J.A."/>
            <person name="Bowler C."/>
            <person name="Green B.R."/>
            <person name="Martinez D."/>
            <person name="Putnam N.H."/>
            <person name="Zhou S."/>
            <person name="Allen A.E."/>
            <person name="Apt K.E."/>
            <person name="Bechner M."/>
            <person name="Brzezinski M.A."/>
            <person name="Chaal B.K."/>
            <person name="Chiovitti A."/>
            <person name="Davis A.K."/>
            <person name="Demarest M.S."/>
            <person name="Detter J.C."/>
            <person name="Glavina T."/>
            <person name="Goodstein D."/>
            <person name="Hadi M.Z."/>
            <person name="Hellsten U."/>
            <person name="Hildebrand M."/>
            <person name="Jenkins B.D."/>
            <person name="Jurka J."/>
            <person name="Kapitonov V.V."/>
            <person name="Kroger N."/>
            <person name="Lau W.W."/>
            <person name="Lane T.W."/>
            <person name="Larimer F.W."/>
            <person name="Lippmeier J.C."/>
            <person name="Lucas S."/>
            <person name="Medina M."/>
            <person name="Montsant A."/>
            <person name="Obornik M."/>
            <person name="Parker M.S."/>
            <person name="Palenik B."/>
            <person name="Pazour G.J."/>
            <person name="Richardson P.M."/>
            <person name="Rynearson T.A."/>
            <person name="Saito M.A."/>
            <person name="Schwartz D.C."/>
            <person name="Thamatrakoln K."/>
            <person name="Valentin K."/>
            <person name="Vardi A."/>
            <person name="Wilkerson F.P."/>
            <person name="Rokhsar D.S."/>
        </authorList>
    </citation>
    <scope>NUCLEOTIDE SEQUENCE [LARGE SCALE GENOMIC DNA]</scope>
    <source>
        <strain evidence="3 4">CCMP1335</strain>
    </source>
</reference>
<dbReference type="RefSeq" id="XP_002286777.1">
    <property type="nucleotide sequence ID" value="XM_002286741.1"/>
</dbReference>
<dbReference type="KEGG" id="tps:THAPSDRAFT_1388"/>
<feature type="region of interest" description="Disordered" evidence="1">
    <location>
        <begin position="58"/>
        <end position="158"/>
    </location>
</feature>
<evidence type="ECO:0000313" key="3">
    <source>
        <dbReference type="EMBL" id="EED96418.1"/>
    </source>
</evidence>
<protein>
    <submittedName>
        <fullName evidence="3">Uncharacterized protein</fullName>
    </submittedName>
</protein>
<proteinExistence type="predicted"/>
<dbReference type="EMBL" id="CM000638">
    <property type="protein sequence ID" value="EED96418.1"/>
    <property type="molecule type" value="Genomic_DNA"/>
</dbReference>
<dbReference type="OMA" id="CKMKVAF"/>
<keyword evidence="2" id="KW-0732">Signal</keyword>
<evidence type="ECO:0000313" key="4">
    <source>
        <dbReference type="Proteomes" id="UP000001449"/>
    </source>
</evidence>
<accession>B8BQT1</accession>